<evidence type="ECO:0008006" key="4">
    <source>
        <dbReference type="Google" id="ProtNLM"/>
    </source>
</evidence>
<dbReference type="GeneID" id="85443442"/>
<reference evidence="2" key="1">
    <citation type="submission" date="2021-06" db="EMBL/GenBank/DDBJ databases">
        <title>Comparative genomics, transcriptomics and evolutionary studies reveal genomic signatures of adaptation to plant cell wall in hemibiotrophic fungi.</title>
        <authorList>
            <consortium name="DOE Joint Genome Institute"/>
            <person name="Baroncelli R."/>
            <person name="Diaz J.F."/>
            <person name="Benocci T."/>
            <person name="Peng M."/>
            <person name="Battaglia E."/>
            <person name="Haridas S."/>
            <person name="Andreopoulos W."/>
            <person name="Labutti K."/>
            <person name="Pangilinan J."/>
            <person name="Floch G.L."/>
            <person name="Makela M.R."/>
            <person name="Henrissat B."/>
            <person name="Grigoriev I.V."/>
            <person name="Crouch J.A."/>
            <person name="De Vries R.P."/>
            <person name="Sukno S.A."/>
            <person name="Thon M.R."/>
        </authorList>
    </citation>
    <scope>NUCLEOTIDE SEQUENCE</scope>
    <source>
        <strain evidence="2">CBS 125086</strain>
    </source>
</reference>
<evidence type="ECO:0000313" key="2">
    <source>
        <dbReference type="EMBL" id="KAK1569910.1"/>
    </source>
</evidence>
<protein>
    <recommendedName>
        <fullName evidence="4">Secreted protein</fullName>
    </recommendedName>
</protein>
<dbReference type="AlphaFoldDB" id="A0AAD8UWY2"/>
<feature type="chain" id="PRO_5042095781" description="Secreted protein" evidence="1">
    <location>
        <begin position="17"/>
        <end position="88"/>
    </location>
</feature>
<dbReference type="EMBL" id="JAHLJV010000119">
    <property type="protein sequence ID" value="KAK1569910.1"/>
    <property type="molecule type" value="Genomic_DNA"/>
</dbReference>
<dbReference type="RefSeq" id="XP_060408101.1">
    <property type="nucleotide sequence ID" value="XM_060559202.1"/>
</dbReference>
<evidence type="ECO:0000313" key="3">
    <source>
        <dbReference type="Proteomes" id="UP001230504"/>
    </source>
</evidence>
<organism evidence="2 3">
    <name type="scientific">Colletotrichum navitas</name>
    <dbReference type="NCBI Taxonomy" id="681940"/>
    <lineage>
        <taxon>Eukaryota</taxon>
        <taxon>Fungi</taxon>
        <taxon>Dikarya</taxon>
        <taxon>Ascomycota</taxon>
        <taxon>Pezizomycotina</taxon>
        <taxon>Sordariomycetes</taxon>
        <taxon>Hypocreomycetidae</taxon>
        <taxon>Glomerellales</taxon>
        <taxon>Glomerellaceae</taxon>
        <taxon>Colletotrichum</taxon>
        <taxon>Colletotrichum graminicola species complex</taxon>
    </lineage>
</organism>
<comment type="caution">
    <text evidence="2">The sequence shown here is derived from an EMBL/GenBank/DDBJ whole genome shotgun (WGS) entry which is preliminary data.</text>
</comment>
<evidence type="ECO:0000256" key="1">
    <source>
        <dbReference type="SAM" id="SignalP"/>
    </source>
</evidence>
<gene>
    <name evidence="2" type="ORF">LY79DRAFT_570895</name>
</gene>
<accession>A0AAD8UWY2</accession>
<keyword evidence="3" id="KW-1185">Reference proteome</keyword>
<sequence length="88" mass="9596">MLTLLLVSIAESLIQGLSCFHTGSQFVPGLFHIGTIGDNRGESCSSWMSAINILIIAHLQCRNAAEQGGKIFRRRPFSKEGFAEKKGC</sequence>
<dbReference type="Proteomes" id="UP001230504">
    <property type="component" value="Unassembled WGS sequence"/>
</dbReference>
<proteinExistence type="predicted"/>
<feature type="signal peptide" evidence="1">
    <location>
        <begin position="1"/>
        <end position="16"/>
    </location>
</feature>
<keyword evidence="1" id="KW-0732">Signal</keyword>
<name>A0AAD8UWY2_9PEZI</name>